<evidence type="ECO:0000259" key="7">
    <source>
        <dbReference type="PROSITE" id="PS50035"/>
    </source>
</evidence>
<evidence type="ECO:0000256" key="5">
    <source>
        <dbReference type="ARBA" id="ARBA00022963"/>
    </source>
</evidence>
<dbReference type="PANTHER" id="PTHR43856:SF1">
    <property type="entry name" value="MITOCHONDRIAL CARDIOLIPIN HYDROLASE"/>
    <property type="match status" value="1"/>
</dbReference>
<evidence type="ECO:0000256" key="2">
    <source>
        <dbReference type="ARBA" id="ARBA00008664"/>
    </source>
</evidence>
<dbReference type="EC" id="3.1.4.4" evidence="3"/>
<dbReference type="RefSeq" id="WP_345465760.1">
    <property type="nucleotide sequence ID" value="NZ_BAABHF010000022.1"/>
</dbReference>
<dbReference type="EMBL" id="BAABHF010000022">
    <property type="protein sequence ID" value="GAA4497064.1"/>
    <property type="molecule type" value="Genomic_DNA"/>
</dbReference>
<dbReference type="PANTHER" id="PTHR43856">
    <property type="entry name" value="CARDIOLIPIN HYDROLASE"/>
    <property type="match status" value="1"/>
</dbReference>
<comment type="similarity">
    <text evidence="2">Belongs to the phospholipase D family.</text>
</comment>
<sequence>MAAVVLIGAGIGYVGTGQADAAFNPQAGPVFNDPEGDTAAQYAIMQQIENNIDTAPKGSVIRAAFYSINLGDFADKLIAAHKRGVYVKVLMDQHAKNSIWSRLVSELGSKVSTTSASSYAALCYGGCVAHHYTSGAPSAYLHTKFFLFSGGGTRTVTLSSANPTDTQAEVASNNSYTVVGNTGLYNAYVKTFTDMTKGAAGTYKPNYYWTYGSNPKAYYWPKASGASDTILGVLQLVTCSKTYPSQVRVAMFEWTDNRLSLAKQLAGMASKGCKVTVAYTKSQVSSSVRSTLADSKIDVRDTTHGQGADGYAEHYTHDKYLLIDGRYNGVSGQKIVITGSANYTANALYHNDESDMKVTNSSVYASYLANFNDQLSAIPAITAKQRALGEKPTIPVNPEEAADS</sequence>
<dbReference type="Proteomes" id="UP001500503">
    <property type="component" value="Unassembled WGS sequence"/>
</dbReference>
<dbReference type="Pfam" id="PF13091">
    <property type="entry name" value="PLDc_2"/>
    <property type="match status" value="2"/>
</dbReference>
<evidence type="ECO:0000313" key="9">
    <source>
        <dbReference type="Proteomes" id="UP001500503"/>
    </source>
</evidence>
<comment type="catalytic activity">
    <reaction evidence="1">
        <text>a 1,2-diacyl-sn-glycero-3-phosphocholine + H2O = a 1,2-diacyl-sn-glycero-3-phosphate + choline + H(+)</text>
        <dbReference type="Rhea" id="RHEA:14445"/>
        <dbReference type="ChEBI" id="CHEBI:15354"/>
        <dbReference type="ChEBI" id="CHEBI:15377"/>
        <dbReference type="ChEBI" id="CHEBI:15378"/>
        <dbReference type="ChEBI" id="CHEBI:57643"/>
        <dbReference type="ChEBI" id="CHEBI:58608"/>
        <dbReference type="EC" id="3.1.4.4"/>
    </reaction>
</comment>
<reference evidence="9" key="1">
    <citation type="journal article" date="2019" name="Int. J. Syst. Evol. Microbiol.">
        <title>The Global Catalogue of Microorganisms (GCM) 10K type strain sequencing project: providing services to taxonomists for standard genome sequencing and annotation.</title>
        <authorList>
            <consortium name="The Broad Institute Genomics Platform"/>
            <consortium name="The Broad Institute Genome Sequencing Center for Infectious Disease"/>
            <person name="Wu L."/>
            <person name="Ma J."/>
        </authorList>
    </citation>
    <scope>NUCLEOTIDE SEQUENCE [LARGE SCALE GENOMIC DNA]</scope>
    <source>
        <strain evidence="9">JCM 17933</strain>
    </source>
</reference>
<organism evidence="8 9">
    <name type="scientific">Actinoallomurus oryzae</name>
    <dbReference type="NCBI Taxonomy" id="502180"/>
    <lineage>
        <taxon>Bacteria</taxon>
        <taxon>Bacillati</taxon>
        <taxon>Actinomycetota</taxon>
        <taxon>Actinomycetes</taxon>
        <taxon>Streptosporangiales</taxon>
        <taxon>Thermomonosporaceae</taxon>
        <taxon>Actinoallomurus</taxon>
    </lineage>
</organism>
<evidence type="ECO:0000256" key="1">
    <source>
        <dbReference type="ARBA" id="ARBA00000798"/>
    </source>
</evidence>
<dbReference type="InterPro" id="IPR051406">
    <property type="entry name" value="PLD_domain"/>
</dbReference>
<keyword evidence="6" id="KW-0443">Lipid metabolism</keyword>
<protein>
    <recommendedName>
        <fullName evidence="3">phospholipase D</fullName>
        <ecNumber evidence="3">3.1.4.4</ecNumber>
    </recommendedName>
</protein>
<dbReference type="Gene3D" id="3.30.870.10">
    <property type="entry name" value="Endonuclease Chain A"/>
    <property type="match status" value="2"/>
</dbReference>
<feature type="domain" description="PLD phosphodiesterase" evidence="7">
    <location>
        <begin position="312"/>
        <end position="347"/>
    </location>
</feature>
<evidence type="ECO:0000256" key="3">
    <source>
        <dbReference type="ARBA" id="ARBA00012027"/>
    </source>
</evidence>
<dbReference type="PROSITE" id="PS50035">
    <property type="entry name" value="PLD"/>
    <property type="match status" value="1"/>
</dbReference>
<keyword evidence="4" id="KW-0378">Hydrolase</keyword>
<comment type="caution">
    <text evidence="8">The sequence shown here is derived from an EMBL/GenBank/DDBJ whole genome shotgun (WGS) entry which is preliminary data.</text>
</comment>
<gene>
    <name evidence="8" type="ORF">GCM10023191_040000</name>
</gene>
<proteinExistence type="inferred from homology"/>
<evidence type="ECO:0000256" key="4">
    <source>
        <dbReference type="ARBA" id="ARBA00022801"/>
    </source>
</evidence>
<dbReference type="InterPro" id="IPR025202">
    <property type="entry name" value="PLD-like_dom"/>
</dbReference>
<dbReference type="SUPFAM" id="SSF56024">
    <property type="entry name" value="Phospholipase D/nuclease"/>
    <property type="match status" value="2"/>
</dbReference>
<keyword evidence="9" id="KW-1185">Reference proteome</keyword>
<name>A0ABP8Q3N9_9ACTN</name>
<evidence type="ECO:0000256" key="6">
    <source>
        <dbReference type="ARBA" id="ARBA00023098"/>
    </source>
</evidence>
<accession>A0ABP8Q3N9</accession>
<keyword evidence="5" id="KW-0442">Lipid degradation</keyword>
<evidence type="ECO:0000313" key="8">
    <source>
        <dbReference type="EMBL" id="GAA4497064.1"/>
    </source>
</evidence>
<dbReference type="InterPro" id="IPR001736">
    <property type="entry name" value="PLipase_D/transphosphatidylase"/>
</dbReference>